<evidence type="ECO:0000256" key="4">
    <source>
        <dbReference type="ARBA" id="ARBA00022603"/>
    </source>
</evidence>
<dbReference type="Proteomes" id="UP000289340">
    <property type="component" value="Chromosome 8"/>
</dbReference>
<dbReference type="Gene3D" id="3.40.1280.10">
    <property type="match status" value="1"/>
</dbReference>
<evidence type="ECO:0000256" key="3">
    <source>
        <dbReference type="ARBA" id="ARBA00022552"/>
    </source>
</evidence>
<dbReference type="EMBL" id="QZWG01000008">
    <property type="protein sequence ID" value="RZB95052.1"/>
    <property type="molecule type" value="Genomic_DNA"/>
</dbReference>
<dbReference type="SMR" id="A0A445J9B0"/>
<keyword evidence="5 12" id="KW-0808">Transferase</keyword>
<dbReference type="Gramene" id="XM_028386954.1">
    <property type="protein sequence ID" value="XP_028242755.1"/>
    <property type="gene ID" value="LOC114421142"/>
</dbReference>
<dbReference type="InterPro" id="IPR047182">
    <property type="entry name" value="MRM1"/>
</dbReference>
<proteinExistence type="inferred from homology"/>
<dbReference type="InterPro" id="IPR029028">
    <property type="entry name" value="Alpha/beta_knot_MTases"/>
</dbReference>
<dbReference type="CDD" id="cd18105">
    <property type="entry name" value="SpoU-like_MRM1"/>
    <property type="match status" value="1"/>
</dbReference>
<dbReference type="SUPFAM" id="SSF55315">
    <property type="entry name" value="L30e-like"/>
    <property type="match status" value="1"/>
</dbReference>
<sequence>MYTNISKAQAFPLAAKISSQPKCFTSPLALKFPSLPLASHRNPMLKTPTSHKFGTLEMGKLANPHGLMLQIARRYCSARSTEKQLPWLEVANEVKEEGKVMQKAKTTRISGSFPEGSAKKMSSKSSWEQSIERLDKSHKTEVPESKLRSAAAKFSMKGGVSATASKERKGGLVEKVGQLRSDYGKRYVKFDDNDEEGVDDEMEEEMDDPRWYNIKNKFKGMVGAKVGMERPEVRRWNKQDNWGRKTLKEASESTVPKIVGEGIYGVGPVLAALSADRREFYALYVQEGLDLSGNNRKKKDKKGFERVLKIAEKLGLSVKEASKHDLNMVADNRPHQGLVLDASQLEMVKVNELDPVSIDEGKGSLWVALDEVTDPQNLGAIIRSAYFFGASGVVLCAKNSAPLSGVVSKASAGSLELMELRYCKNMMQFLVSSAENGWRVLGGSVSSKAIALDEVVPGPPTILVLGSEGTGLRPLVERSCTQLVRIPGNIHFDSSTSELDGESSGLNSQSSGKEFLSFLAVESLNVSVAAGVLIHHLIGKKLVDSFPEEHKQIDMSE</sequence>
<comment type="caution">
    <text evidence="12">The sequence shown here is derived from an EMBL/GenBank/DDBJ whole genome shotgun (WGS) entry which is preliminary data.</text>
</comment>
<evidence type="ECO:0000259" key="11">
    <source>
        <dbReference type="SMART" id="SM00967"/>
    </source>
</evidence>
<dbReference type="PANTHER" id="PTHR46103">
    <property type="entry name" value="RRNA METHYLTRANSFERASE 1, MITOCHONDRIAL"/>
    <property type="match status" value="1"/>
</dbReference>
<keyword evidence="13" id="KW-1185">Reference proteome</keyword>
<evidence type="ECO:0000256" key="8">
    <source>
        <dbReference type="ARBA" id="ARBA00023128"/>
    </source>
</evidence>
<evidence type="ECO:0000256" key="1">
    <source>
        <dbReference type="ARBA" id="ARBA00004173"/>
    </source>
</evidence>
<organism evidence="12 13">
    <name type="scientific">Glycine soja</name>
    <name type="common">Wild soybean</name>
    <dbReference type="NCBI Taxonomy" id="3848"/>
    <lineage>
        <taxon>Eukaryota</taxon>
        <taxon>Viridiplantae</taxon>
        <taxon>Streptophyta</taxon>
        <taxon>Embryophyta</taxon>
        <taxon>Tracheophyta</taxon>
        <taxon>Spermatophyta</taxon>
        <taxon>Magnoliopsida</taxon>
        <taxon>eudicotyledons</taxon>
        <taxon>Gunneridae</taxon>
        <taxon>Pentapetalae</taxon>
        <taxon>rosids</taxon>
        <taxon>fabids</taxon>
        <taxon>Fabales</taxon>
        <taxon>Fabaceae</taxon>
        <taxon>Papilionoideae</taxon>
        <taxon>50 kb inversion clade</taxon>
        <taxon>NPAAA clade</taxon>
        <taxon>indigoferoid/millettioid clade</taxon>
        <taxon>Phaseoleae</taxon>
        <taxon>Glycine</taxon>
        <taxon>Glycine subgen. Soja</taxon>
    </lineage>
</organism>
<comment type="subcellular location">
    <subcellularLocation>
        <location evidence="1">Mitochondrion</location>
    </subcellularLocation>
</comment>
<name>A0A445J9B0_GLYSO</name>
<dbReference type="Gene3D" id="3.30.1330.30">
    <property type="match status" value="1"/>
</dbReference>
<dbReference type="SUPFAM" id="SSF75217">
    <property type="entry name" value="alpha/beta knot"/>
    <property type="match status" value="1"/>
</dbReference>
<feature type="domain" description="RNA 2-O ribose methyltransferase substrate binding" evidence="11">
    <location>
        <begin position="262"/>
        <end position="348"/>
    </location>
</feature>
<evidence type="ECO:0000256" key="7">
    <source>
        <dbReference type="ARBA" id="ARBA00022946"/>
    </source>
</evidence>
<keyword evidence="8" id="KW-0496">Mitochondrion</keyword>
<gene>
    <name evidence="12" type="ORF">D0Y65_019492</name>
</gene>
<evidence type="ECO:0000256" key="5">
    <source>
        <dbReference type="ARBA" id="ARBA00022679"/>
    </source>
</evidence>
<reference evidence="12 13" key="1">
    <citation type="submission" date="2018-09" db="EMBL/GenBank/DDBJ databases">
        <title>A high-quality reference genome of wild soybean provides a powerful tool to mine soybean genomes.</title>
        <authorList>
            <person name="Xie M."/>
            <person name="Chung C.Y.L."/>
            <person name="Li M.-W."/>
            <person name="Wong F.-L."/>
            <person name="Chan T.-F."/>
            <person name="Lam H.-M."/>
        </authorList>
    </citation>
    <scope>NUCLEOTIDE SEQUENCE [LARGE SCALE GENOMIC DNA]</scope>
    <source>
        <strain evidence="13">cv. W05</strain>
        <tissue evidence="12">Hypocotyl of etiolated seedlings</tissue>
    </source>
</reference>
<keyword evidence="7" id="KW-0809">Transit peptide</keyword>
<dbReference type="AlphaFoldDB" id="A0A445J9B0"/>
<dbReference type="InterPro" id="IPR004441">
    <property type="entry name" value="rRNA_MeTrfase_TrmH"/>
</dbReference>
<dbReference type="Pfam" id="PF08032">
    <property type="entry name" value="SpoU_sub_bind"/>
    <property type="match status" value="1"/>
</dbReference>
<evidence type="ECO:0000256" key="2">
    <source>
        <dbReference type="ARBA" id="ARBA00007228"/>
    </source>
</evidence>
<dbReference type="InterPro" id="IPR013123">
    <property type="entry name" value="SpoU_subst-bd"/>
</dbReference>
<evidence type="ECO:0000313" key="12">
    <source>
        <dbReference type="EMBL" id="RZB95052.1"/>
    </source>
</evidence>
<keyword evidence="6" id="KW-0949">S-adenosyl-L-methionine</keyword>
<dbReference type="FunFam" id="3.40.1280.10:FF:000032">
    <property type="entry name" value="rRNA methyltransferase 1, mitochondrial"/>
    <property type="match status" value="1"/>
</dbReference>
<dbReference type="GO" id="GO:0009507">
    <property type="term" value="C:chloroplast"/>
    <property type="evidence" value="ECO:0007669"/>
    <property type="project" value="TreeGrafter"/>
</dbReference>
<evidence type="ECO:0000256" key="10">
    <source>
        <dbReference type="SAM" id="MobiDB-lite"/>
    </source>
</evidence>
<dbReference type="GO" id="GO:0003723">
    <property type="term" value="F:RNA binding"/>
    <property type="evidence" value="ECO:0007669"/>
    <property type="project" value="InterPro"/>
</dbReference>
<accession>A0A445J9B0</accession>
<evidence type="ECO:0000256" key="6">
    <source>
        <dbReference type="ARBA" id="ARBA00022691"/>
    </source>
</evidence>
<dbReference type="GO" id="GO:0005739">
    <property type="term" value="C:mitochondrion"/>
    <property type="evidence" value="ECO:0007669"/>
    <property type="project" value="UniProtKB-SubCell"/>
</dbReference>
<dbReference type="InterPro" id="IPR001537">
    <property type="entry name" value="SpoU_MeTrfase"/>
</dbReference>
<keyword evidence="4 12" id="KW-0489">Methyltransferase</keyword>
<dbReference type="GO" id="GO:0016435">
    <property type="term" value="F:rRNA (guanine) methyltransferase activity"/>
    <property type="evidence" value="ECO:0007669"/>
    <property type="project" value="TreeGrafter"/>
</dbReference>
<dbReference type="NCBIfam" id="TIGR00186">
    <property type="entry name" value="rRNA_methyl_3"/>
    <property type="match status" value="1"/>
</dbReference>
<feature type="region of interest" description="Disordered" evidence="10">
    <location>
        <begin position="102"/>
        <end position="126"/>
    </location>
</feature>
<dbReference type="PANTHER" id="PTHR46103:SF1">
    <property type="entry name" value="RRNA METHYLTRANSFERASE 1, MITOCHONDRIAL"/>
    <property type="match status" value="1"/>
</dbReference>
<evidence type="ECO:0000256" key="9">
    <source>
        <dbReference type="ARBA" id="ARBA00034881"/>
    </source>
</evidence>
<dbReference type="SMART" id="SM00967">
    <property type="entry name" value="SpoU_sub_bind"/>
    <property type="match status" value="1"/>
</dbReference>
<dbReference type="InterPro" id="IPR047261">
    <property type="entry name" value="MRM1_MeTrfase_dom"/>
</dbReference>
<dbReference type="InterPro" id="IPR029064">
    <property type="entry name" value="Ribosomal_eL30-like_sf"/>
</dbReference>
<dbReference type="Pfam" id="PF00588">
    <property type="entry name" value="SpoU_methylase"/>
    <property type="match status" value="1"/>
</dbReference>
<keyword evidence="3" id="KW-0698">rRNA processing</keyword>
<evidence type="ECO:0000313" key="13">
    <source>
        <dbReference type="Proteomes" id="UP000289340"/>
    </source>
</evidence>
<comment type="similarity">
    <text evidence="2">Belongs to the class IV-like SAM-binding methyltransferase superfamily. RNA methyltransferase TrmH family.</text>
</comment>
<protein>
    <recommendedName>
        <fullName evidence="9">rRNA methyltransferase 1, mitochondrial</fullName>
    </recommendedName>
</protein>
<dbReference type="InterPro" id="IPR029026">
    <property type="entry name" value="tRNA_m1G_MTases_N"/>
</dbReference>